<evidence type="ECO:0000256" key="1">
    <source>
        <dbReference type="ARBA" id="ARBA00022490"/>
    </source>
</evidence>
<name>A0A1W1V4M6_DESTI</name>
<evidence type="ECO:0000256" key="3">
    <source>
        <dbReference type="ARBA" id="ARBA00022840"/>
    </source>
</evidence>
<comment type="subunit">
    <text evidence="6">Forms polymers.</text>
</comment>
<dbReference type="GO" id="GO:0000902">
    <property type="term" value="P:cell morphogenesis"/>
    <property type="evidence" value="ECO:0007669"/>
    <property type="project" value="InterPro"/>
</dbReference>
<dbReference type="HAMAP" id="MF_02207">
    <property type="entry name" value="MreB"/>
    <property type="match status" value="1"/>
</dbReference>
<dbReference type="PANTHER" id="PTHR42749">
    <property type="entry name" value="CELL SHAPE-DETERMINING PROTEIN MREB"/>
    <property type="match status" value="1"/>
</dbReference>
<dbReference type="Proteomes" id="UP000192731">
    <property type="component" value="Unassembled WGS sequence"/>
</dbReference>
<organism evidence="7 8">
    <name type="scientific">Desulfonispora thiosulfatigenes DSM 11270</name>
    <dbReference type="NCBI Taxonomy" id="656914"/>
    <lineage>
        <taxon>Bacteria</taxon>
        <taxon>Bacillati</taxon>
        <taxon>Bacillota</taxon>
        <taxon>Clostridia</taxon>
        <taxon>Eubacteriales</taxon>
        <taxon>Peptococcaceae</taxon>
        <taxon>Desulfonispora</taxon>
    </lineage>
</organism>
<dbReference type="PANTHER" id="PTHR42749:SF1">
    <property type="entry name" value="CELL SHAPE-DETERMINING PROTEIN MREB"/>
    <property type="match status" value="1"/>
</dbReference>
<evidence type="ECO:0000256" key="6">
    <source>
        <dbReference type="HAMAP-Rule" id="MF_02207"/>
    </source>
</evidence>
<dbReference type="SUPFAM" id="SSF53067">
    <property type="entry name" value="Actin-like ATPase domain"/>
    <property type="match status" value="2"/>
</dbReference>
<keyword evidence="1 6" id="KW-0963">Cytoplasm</keyword>
<dbReference type="InterPro" id="IPR056546">
    <property type="entry name" value="MreB_MamK-like"/>
</dbReference>
<protein>
    <recommendedName>
        <fullName evidence="6">Cell shape-determining protein MreB</fullName>
    </recommendedName>
</protein>
<proteinExistence type="inferred from homology"/>
<keyword evidence="3 6" id="KW-0067">ATP-binding</keyword>
<keyword evidence="4 6" id="KW-0133">Cell shape</keyword>
<evidence type="ECO:0000313" key="8">
    <source>
        <dbReference type="Proteomes" id="UP000192731"/>
    </source>
</evidence>
<dbReference type="AlphaFoldDB" id="A0A1W1V4M6"/>
<dbReference type="InterPro" id="IPR004753">
    <property type="entry name" value="MreB"/>
</dbReference>
<feature type="binding site" evidence="6">
    <location>
        <begin position="158"/>
        <end position="160"/>
    </location>
    <ligand>
        <name>ATP</name>
        <dbReference type="ChEBI" id="CHEBI:30616"/>
    </ligand>
</feature>
<feature type="binding site" evidence="6">
    <location>
        <begin position="285"/>
        <end position="288"/>
    </location>
    <ligand>
        <name>ATP</name>
        <dbReference type="ChEBI" id="CHEBI:30616"/>
    </ligand>
</feature>
<comment type="function">
    <text evidence="6">Forms membrane-associated dynamic filaments that are essential for cell shape determination. Acts by regulating cell wall synthesis and cell elongation, and thus cell shape. A feedback loop between cell geometry and MreB localization may maintain elongated cell shape by targeting cell wall growth to regions of negative cell wall curvature.</text>
</comment>
<dbReference type="GO" id="GO:0005524">
    <property type="term" value="F:ATP binding"/>
    <property type="evidence" value="ECO:0007669"/>
    <property type="project" value="UniProtKB-KW"/>
</dbReference>
<gene>
    <name evidence="6" type="primary">mreB</name>
    <name evidence="7" type="ORF">SAMN00017405_1870</name>
</gene>
<comment type="caution">
    <text evidence="6">Lacks conserved residue(s) required for the propagation of feature annotation.</text>
</comment>
<dbReference type="EMBL" id="FWWT01000015">
    <property type="protein sequence ID" value="SMB88253.1"/>
    <property type="molecule type" value="Genomic_DNA"/>
</dbReference>
<dbReference type="GO" id="GO:0008360">
    <property type="term" value="P:regulation of cell shape"/>
    <property type="evidence" value="ECO:0007669"/>
    <property type="project" value="UniProtKB-UniRule"/>
</dbReference>
<keyword evidence="2 6" id="KW-0547">Nucleotide-binding</keyword>
<dbReference type="CDD" id="cd10225">
    <property type="entry name" value="ASKHA_NBD_MreB-like"/>
    <property type="match status" value="1"/>
</dbReference>
<dbReference type="GO" id="GO:0005737">
    <property type="term" value="C:cytoplasm"/>
    <property type="evidence" value="ECO:0007669"/>
    <property type="project" value="UniProtKB-SubCell"/>
</dbReference>
<dbReference type="PRINTS" id="PR01652">
    <property type="entry name" value="SHAPEPROTEIN"/>
</dbReference>
<dbReference type="STRING" id="656914.SAMN00017405_1870"/>
<dbReference type="NCBIfam" id="TIGR00904">
    <property type="entry name" value="mreB"/>
    <property type="match status" value="1"/>
</dbReference>
<dbReference type="RefSeq" id="WP_242941933.1">
    <property type="nucleotide sequence ID" value="NZ_FWWT01000015.1"/>
</dbReference>
<comment type="subcellular location">
    <subcellularLocation>
        <location evidence="6">Cytoplasm</location>
    </subcellularLocation>
    <text evidence="6">Membrane-associated.</text>
</comment>
<keyword evidence="8" id="KW-1185">Reference proteome</keyword>
<evidence type="ECO:0000313" key="7">
    <source>
        <dbReference type="EMBL" id="SMB88253.1"/>
    </source>
</evidence>
<dbReference type="Pfam" id="PF06723">
    <property type="entry name" value="MreB_Mbl"/>
    <property type="match status" value="1"/>
</dbReference>
<comment type="similarity">
    <text evidence="5 6">Belongs to the FtsA/MreB family.</text>
</comment>
<reference evidence="7 8" key="1">
    <citation type="submission" date="2017-04" db="EMBL/GenBank/DDBJ databases">
        <authorList>
            <person name="Afonso C.L."/>
            <person name="Miller P.J."/>
            <person name="Scott M.A."/>
            <person name="Spackman E."/>
            <person name="Goraichik I."/>
            <person name="Dimitrov K.M."/>
            <person name="Suarez D.L."/>
            <person name="Swayne D.E."/>
        </authorList>
    </citation>
    <scope>NUCLEOTIDE SEQUENCE [LARGE SCALE GENOMIC DNA]</scope>
    <source>
        <strain evidence="7 8">DSM 11270</strain>
    </source>
</reference>
<sequence length="339" mass="35700">MLSFGEDIGIDLGTASVLVYVKGKGIVLNEPSVVSVDRNTGQVIAVGEDARKMLGRTPGHIVAIRPLKDGVIADYDVTEKMLKYFIEKASGKKLFFKPRVMVCIPSGVTGVEERAVKQACIAAGARQAYLIEEPVAAALGAGIDIAQPNGSMVVDIGGGTTDVAVLSLGGIVCSKSIRTGGDCFDSDIVRHVRREFNLMIGERTAEEVKKEIGTAYLTTNDTTDMRGRDLVSGLPKTIEISAKDVNDALKESVMSIVSAVKEVLEKTPPELAGDIMDKGIVMTGGGALLHGLDTLITESTGLPVAIPEDAISCVAIGTGIALQDMDMLKASKVKTRQAL</sequence>
<evidence type="ECO:0000256" key="2">
    <source>
        <dbReference type="ARBA" id="ARBA00022741"/>
    </source>
</evidence>
<dbReference type="InterPro" id="IPR043129">
    <property type="entry name" value="ATPase_NBD"/>
</dbReference>
<dbReference type="Gene3D" id="3.30.420.40">
    <property type="match status" value="2"/>
</dbReference>
<accession>A0A1W1V4M6</accession>
<evidence type="ECO:0000256" key="4">
    <source>
        <dbReference type="ARBA" id="ARBA00022960"/>
    </source>
</evidence>
<evidence type="ECO:0000256" key="5">
    <source>
        <dbReference type="ARBA" id="ARBA00023458"/>
    </source>
</evidence>
<dbReference type="NCBIfam" id="NF010539">
    <property type="entry name" value="PRK13927.1"/>
    <property type="match status" value="1"/>
</dbReference>
<feature type="binding site" evidence="6">
    <location>
        <begin position="206"/>
        <end position="209"/>
    </location>
    <ligand>
        <name>ATP</name>
        <dbReference type="ChEBI" id="CHEBI:30616"/>
    </ligand>
</feature>